<evidence type="ECO:0000259" key="5">
    <source>
        <dbReference type="Pfam" id="PF21289"/>
    </source>
</evidence>
<dbReference type="PANTHER" id="PTHR15598">
    <property type="entry name" value="ENHANCER OF MRNA-DECAPPING PROTEIN 4"/>
    <property type="match status" value="1"/>
</dbReference>
<keyword evidence="4" id="KW-0677">Repeat</keyword>
<organism evidence="6 7">
    <name type="scientific">Leptidea sinapis</name>
    <dbReference type="NCBI Taxonomy" id="189913"/>
    <lineage>
        <taxon>Eukaryota</taxon>
        <taxon>Metazoa</taxon>
        <taxon>Ecdysozoa</taxon>
        <taxon>Arthropoda</taxon>
        <taxon>Hexapoda</taxon>
        <taxon>Insecta</taxon>
        <taxon>Pterygota</taxon>
        <taxon>Neoptera</taxon>
        <taxon>Endopterygota</taxon>
        <taxon>Lepidoptera</taxon>
        <taxon>Glossata</taxon>
        <taxon>Ditrysia</taxon>
        <taxon>Papilionoidea</taxon>
        <taxon>Pieridae</taxon>
        <taxon>Dismorphiinae</taxon>
        <taxon>Leptidea</taxon>
    </lineage>
</organism>
<evidence type="ECO:0000256" key="4">
    <source>
        <dbReference type="ARBA" id="ARBA00022737"/>
    </source>
</evidence>
<evidence type="ECO:0000256" key="3">
    <source>
        <dbReference type="ARBA" id="ARBA00022574"/>
    </source>
</evidence>
<dbReference type="InterPro" id="IPR045152">
    <property type="entry name" value="EDC4-like"/>
</dbReference>
<evidence type="ECO:0000313" key="7">
    <source>
        <dbReference type="Proteomes" id="UP000324832"/>
    </source>
</evidence>
<dbReference type="Pfam" id="PF21289">
    <property type="entry name" value="EDC4_C"/>
    <property type="match status" value="1"/>
</dbReference>
<accession>A0A5E4R8G0</accession>
<gene>
    <name evidence="6" type="ORF">LSINAPIS_LOCUS15081</name>
</gene>
<dbReference type="Gene3D" id="1.10.220.100">
    <property type="entry name" value="conserved c-terminal region of ge- 1"/>
    <property type="match status" value="1"/>
</dbReference>
<comment type="subcellular location">
    <subcellularLocation>
        <location evidence="1">Cytoplasm</location>
    </subcellularLocation>
</comment>
<name>A0A5E4R8G0_9NEOP</name>
<protein>
    <recommendedName>
        <fullName evidence="5">Enhancer of mRNA-decapping protein 4 C-terminal domain-containing protein</fullName>
    </recommendedName>
</protein>
<keyword evidence="7" id="KW-1185">Reference proteome</keyword>
<keyword evidence="2" id="KW-0963">Cytoplasm</keyword>
<dbReference type="InterPro" id="IPR044938">
    <property type="entry name" value="EDC4_C_sf"/>
</dbReference>
<dbReference type="EMBL" id="FZQP02006992">
    <property type="protein sequence ID" value="VVD05582.1"/>
    <property type="molecule type" value="Genomic_DNA"/>
</dbReference>
<evidence type="ECO:0000256" key="2">
    <source>
        <dbReference type="ARBA" id="ARBA00022490"/>
    </source>
</evidence>
<sequence>MDTREVIKVTAATCVMNTRGHPPSPLSSINWKTYTCNLRKPGKPSRYICVKQLVSSDSPFFFNSVNRATRMLKDTIKRHQNLLESLTPEVNCDALQESCQKVLKQELVSWRQELLGVLITQALPKPEFRTKLDCQGQAGLSKTGDSKHPLENSDVNSSFEKVLSLSDLSVVMTACRSADPDVIFYPCLLQQSVLLSLLQQLTTDMVHDTLLKCRYIEEAIINLNKMDPTTRLHLPLVVNEVQKNLFKFLNSYPNHVASKRIHFIITAATNLLEIKNKTSC</sequence>
<reference evidence="6 7" key="1">
    <citation type="submission" date="2017-07" db="EMBL/GenBank/DDBJ databases">
        <authorList>
            <person name="Talla V."/>
            <person name="Backstrom N."/>
        </authorList>
    </citation>
    <scope>NUCLEOTIDE SEQUENCE [LARGE SCALE GENOMIC DNA]</scope>
</reference>
<dbReference type="GO" id="GO:0031087">
    <property type="term" value="P:deadenylation-independent decapping of nuclear-transcribed mRNA"/>
    <property type="evidence" value="ECO:0007669"/>
    <property type="project" value="InterPro"/>
</dbReference>
<dbReference type="Proteomes" id="UP000324832">
    <property type="component" value="Unassembled WGS sequence"/>
</dbReference>
<feature type="domain" description="Enhancer of mRNA-decapping protein 4 C-terminal" evidence="5">
    <location>
        <begin position="149"/>
        <end position="262"/>
    </location>
</feature>
<dbReference type="InterPro" id="IPR049404">
    <property type="entry name" value="EDC4_C"/>
</dbReference>
<dbReference type="AlphaFoldDB" id="A0A5E4R8G0"/>
<proteinExistence type="predicted"/>
<keyword evidence="3" id="KW-0853">WD repeat</keyword>
<dbReference type="GO" id="GO:0000932">
    <property type="term" value="C:P-body"/>
    <property type="evidence" value="ECO:0007669"/>
    <property type="project" value="TreeGrafter"/>
</dbReference>
<dbReference type="PANTHER" id="PTHR15598:SF5">
    <property type="entry name" value="ENHANCER OF MRNA-DECAPPING PROTEIN 4"/>
    <property type="match status" value="1"/>
</dbReference>
<evidence type="ECO:0000256" key="1">
    <source>
        <dbReference type="ARBA" id="ARBA00004496"/>
    </source>
</evidence>
<evidence type="ECO:0000313" key="6">
    <source>
        <dbReference type="EMBL" id="VVD05582.1"/>
    </source>
</evidence>